<proteinExistence type="predicted"/>
<dbReference type="Gene3D" id="3.10.450.50">
    <property type="match status" value="1"/>
</dbReference>
<dbReference type="InterPro" id="IPR032710">
    <property type="entry name" value="NTF2-like_dom_sf"/>
</dbReference>
<evidence type="ECO:0000313" key="1">
    <source>
        <dbReference type="EMBL" id="GFH55545.1"/>
    </source>
</evidence>
<keyword evidence="2" id="KW-1185">Reference proteome</keyword>
<comment type="caution">
    <text evidence="1">The sequence shown here is derived from an EMBL/GenBank/DDBJ whole genome shotgun (WGS) entry which is preliminary data.</text>
</comment>
<dbReference type="AlphaFoldDB" id="A0AAD3D2J6"/>
<organism evidence="1 2">
    <name type="scientific">Chaetoceros tenuissimus</name>
    <dbReference type="NCBI Taxonomy" id="426638"/>
    <lineage>
        <taxon>Eukaryota</taxon>
        <taxon>Sar</taxon>
        <taxon>Stramenopiles</taxon>
        <taxon>Ochrophyta</taxon>
        <taxon>Bacillariophyta</taxon>
        <taxon>Coscinodiscophyceae</taxon>
        <taxon>Chaetocerotophycidae</taxon>
        <taxon>Chaetocerotales</taxon>
        <taxon>Chaetocerotaceae</taxon>
        <taxon>Chaetoceros</taxon>
    </lineage>
</organism>
<dbReference type="Proteomes" id="UP001054902">
    <property type="component" value="Unassembled WGS sequence"/>
</dbReference>
<accession>A0AAD3D2J6</accession>
<protein>
    <submittedName>
        <fullName evidence="1">Uncharacterized protein</fullName>
    </submittedName>
</protein>
<gene>
    <name evidence="1" type="ORF">CTEN210_12021</name>
</gene>
<sequence>MNDKHKTQHRQPFNSYTSNRVITTLEFLLLDKLSMGPVSRETVINCVNEYGVAWTSQDPRRIGKLFTKDAVYVERSFDRKATFRGRAAIEKYWKYQICGKQSNISFRHVDSEMVRDADAPIAVVKWLAEFDNRRENRGDDKAHKRVRFCQIAKLIFEEIEIKKEDGETKTITKISYLEEYAQGVTGKSFRWPGIDASAEELWDGIRFEPPKPPPPVPCDECGVLFASRTKLHAHLEYNDAVQLEDGTVKCVPNEKAKEKMRSDYVLVCLSVGYSCEGPNEQLLAAWKNIAISINKKLGFDNNDIDPPMTWAVPLECSNSATVNVVTMKVLRVHVEELGIECLPKELNTAMSQHEEIDNFVVVHNASIVKRPCAPERREYETYAAYIPWKYFDPKRTSEKSRVVYKLRNREQPREICDKWRIPIEETAAIEFVNYDITQRLKDGARLMKDFGNCDLSDEKDDSIKTLKVRTCAMEEPLHHYCKITVSFRQNGKGEVQRLVGLLLAFTRSDINEETFLAALKDKSLKVTPLQGCYEIDDFPQDCINMIEPAITRYENKSKMKLCRYGKTKVKLSDTMIESIEETEYRILNCILKSEDSLQKWTHPNKKGINL</sequence>
<evidence type="ECO:0000313" key="2">
    <source>
        <dbReference type="Proteomes" id="UP001054902"/>
    </source>
</evidence>
<name>A0AAD3D2J6_9STRA</name>
<dbReference type="EMBL" id="BLLK01000049">
    <property type="protein sequence ID" value="GFH55545.1"/>
    <property type="molecule type" value="Genomic_DNA"/>
</dbReference>
<dbReference type="SUPFAM" id="SSF54427">
    <property type="entry name" value="NTF2-like"/>
    <property type="match status" value="1"/>
</dbReference>
<reference evidence="1 2" key="1">
    <citation type="journal article" date="2021" name="Sci. Rep.">
        <title>The genome of the diatom Chaetoceros tenuissimus carries an ancient integrated fragment of an extant virus.</title>
        <authorList>
            <person name="Hongo Y."/>
            <person name="Kimura K."/>
            <person name="Takaki Y."/>
            <person name="Yoshida Y."/>
            <person name="Baba S."/>
            <person name="Kobayashi G."/>
            <person name="Nagasaki K."/>
            <person name="Hano T."/>
            <person name="Tomaru Y."/>
        </authorList>
    </citation>
    <scope>NUCLEOTIDE SEQUENCE [LARGE SCALE GENOMIC DNA]</scope>
    <source>
        <strain evidence="1 2">NIES-3715</strain>
    </source>
</reference>